<comment type="cofactor">
    <cofactor evidence="1">
        <name>Zn(2+)</name>
        <dbReference type="ChEBI" id="CHEBI:29105"/>
    </cofactor>
</comment>
<keyword evidence="4" id="KW-0862">Zinc</keyword>
<dbReference type="GO" id="GO:0008892">
    <property type="term" value="F:guanine deaminase activity"/>
    <property type="evidence" value="ECO:0007669"/>
    <property type="project" value="TreeGrafter"/>
</dbReference>
<dbReference type="PANTHER" id="PTHR11271">
    <property type="entry name" value="GUANINE DEAMINASE"/>
    <property type="match status" value="1"/>
</dbReference>
<evidence type="ECO:0000256" key="2">
    <source>
        <dbReference type="ARBA" id="ARBA00022723"/>
    </source>
</evidence>
<dbReference type="InterPro" id="IPR011059">
    <property type="entry name" value="Metal-dep_hydrolase_composite"/>
</dbReference>
<dbReference type="InterPro" id="IPR051607">
    <property type="entry name" value="Metallo-dep_hydrolases"/>
</dbReference>
<feature type="domain" description="Amidohydrolase-related" evidence="5">
    <location>
        <begin position="62"/>
        <end position="410"/>
    </location>
</feature>
<dbReference type="GO" id="GO:0008270">
    <property type="term" value="F:zinc ion binding"/>
    <property type="evidence" value="ECO:0007669"/>
    <property type="project" value="TreeGrafter"/>
</dbReference>
<reference evidence="6" key="1">
    <citation type="submission" date="2020-11" db="EMBL/GenBank/DDBJ databases">
        <authorList>
            <person name="Koelle M."/>
            <person name="Horta M.A.C."/>
            <person name="Nowrousian M."/>
            <person name="Ohm R.A."/>
            <person name="Benz P."/>
            <person name="Pilgard A."/>
        </authorList>
    </citation>
    <scope>NUCLEOTIDE SEQUENCE</scope>
    <source>
        <strain evidence="6">FPRL280</strain>
    </source>
</reference>
<gene>
    <name evidence="6" type="ORF">IEO21_07817</name>
</gene>
<sequence>MWFRGDLVHCPNLGELNVLYDYILGVDQSGYIAYVAPATTAESLAIIDASKEPIILVPRGSFLLPTFCDLHLHAPQFLYQGTGLHLPLMEWLNEYAFRAEESLDANPILAEKVYRRLATRLIENGTGAVLLFGTIKTETNIILARVMQEAGLRAFVGKLSMDISSRATYVEQSAESSLDSARSFVDQCHNLCAHMPAHERLVEPVITPRFVPTCSDGLLEGLGKLAAEKTLRVQSHMAEAHDQIDWVRRERGADDVDIFARHGLLTPRTVQAHCTFLGAPALSDIARRATAVAHCPLSNAYFSAQPFRLREALQRGVRVGLGTDIAGGYDVDIMGSMRQAVAVSRMREGARIMADTNEDGQVAEGARQVNLAVDWKEALYLATRGGALALGLPAGCGTFTVGAPFDAQFIRVFSETTGEGIGSLDFFDTDKNAAKRKTLAVDMIEKWWCLGDHRNREGMWVQGRKVSAP</sequence>
<reference evidence="6" key="2">
    <citation type="journal article" name="Front. Microbiol.">
        <title>Degradative Capacity of Two Strains of Rhodonia placenta: From Phenotype to Genotype.</title>
        <authorList>
            <person name="Kolle M."/>
            <person name="Horta M.A.C."/>
            <person name="Nowrousian M."/>
            <person name="Ohm R.A."/>
            <person name="Benz J.P."/>
            <person name="Pilgard A."/>
        </authorList>
    </citation>
    <scope>NUCLEOTIDE SEQUENCE</scope>
    <source>
        <strain evidence="6">FPRL280</strain>
    </source>
</reference>
<organism evidence="6 7">
    <name type="scientific">Rhodonia placenta</name>
    <dbReference type="NCBI Taxonomy" id="104341"/>
    <lineage>
        <taxon>Eukaryota</taxon>
        <taxon>Fungi</taxon>
        <taxon>Dikarya</taxon>
        <taxon>Basidiomycota</taxon>
        <taxon>Agaricomycotina</taxon>
        <taxon>Agaricomycetes</taxon>
        <taxon>Polyporales</taxon>
        <taxon>Adustoporiaceae</taxon>
        <taxon>Rhodonia</taxon>
    </lineage>
</organism>
<dbReference type="Proteomes" id="UP000639403">
    <property type="component" value="Unassembled WGS sequence"/>
</dbReference>
<evidence type="ECO:0000259" key="5">
    <source>
        <dbReference type="Pfam" id="PF01979"/>
    </source>
</evidence>
<accession>A0A8H7NXB7</accession>
<dbReference type="EMBL" id="JADOXO010000238">
    <property type="protein sequence ID" value="KAF9808573.1"/>
    <property type="molecule type" value="Genomic_DNA"/>
</dbReference>
<evidence type="ECO:0000256" key="3">
    <source>
        <dbReference type="ARBA" id="ARBA00022801"/>
    </source>
</evidence>
<proteinExistence type="predicted"/>
<dbReference type="GO" id="GO:0005829">
    <property type="term" value="C:cytosol"/>
    <property type="evidence" value="ECO:0007669"/>
    <property type="project" value="TreeGrafter"/>
</dbReference>
<dbReference type="InterPro" id="IPR006680">
    <property type="entry name" value="Amidohydro-rel"/>
</dbReference>
<evidence type="ECO:0000313" key="6">
    <source>
        <dbReference type="EMBL" id="KAF9808573.1"/>
    </source>
</evidence>
<name>A0A8H7NXB7_9APHY</name>
<keyword evidence="2" id="KW-0479">Metal-binding</keyword>
<keyword evidence="3" id="KW-0378">Hydrolase</keyword>
<evidence type="ECO:0000256" key="1">
    <source>
        <dbReference type="ARBA" id="ARBA00001947"/>
    </source>
</evidence>
<dbReference type="Gene3D" id="3.20.20.140">
    <property type="entry name" value="Metal-dependent hydrolases"/>
    <property type="match status" value="1"/>
</dbReference>
<dbReference type="SUPFAM" id="SSF51338">
    <property type="entry name" value="Composite domain of metallo-dependent hydrolases"/>
    <property type="match status" value="1"/>
</dbReference>
<protein>
    <recommendedName>
        <fullName evidence="5">Amidohydrolase-related domain-containing protein</fullName>
    </recommendedName>
</protein>
<evidence type="ECO:0000313" key="7">
    <source>
        <dbReference type="Proteomes" id="UP000639403"/>
    </source>
</evidence>
<dbReference type="InterPro" id="IPR032466">
    <property type="entry name" value="Metal_Hydrolase"/>
</dbReference>
<dbReference type="Gene3D" id="2.30.40.10">
    <property type="entry name" value="Urease, subunit C, domain 1"/>
    <property type="match status" value="1"/>
</dbReference>
<evidence type="ECO:0000256" key="4">
    <source>
        <dbReference type="ARBA" id="ARBA00022833"/>
    </source>
</evidence>
<comment type="caution">
    <text evidence="6">The sequence shown here is derived from an EMBL/GenBank/DDBJ whole genome shotgun (WGS) entry which is preliminary data.</text>
</comment>
<dbReference type="Pfam" id="PF01979">
    <property type="entry name" value="Amidohydro_1"/>
    <property type="match status" value="1"/>
</dbReference>
<dbReference type="PANTHER" id="PTHR11271:SF6">
    <property type="entry name" value="GUANINE DEAMINASE"/>
    <property type="match status" value="1"/>
</dbReference>
<dbReference type="GO" id="GO:0046098">
    <property type="term" value="P:guanine metabolic process"/>
    <property type="evidence" value="ECO:0007669"/>
    <property type="project" value="TreeGrafter"/>
</dbReference>
<dbReference type="AlphaFoldDB" id="A0A8H7NXB7"/>
<dbReference type="SUPFAM" id="SSF51556">
    <property type="entry name" value="Metallo-dependent hydrolases"/>
    <property type="match status" value="1"/>
</dbReference>